<dbReference type="Proteomes" id="UP000838763">
    <property type="component" value="Unassembled WGS sequence"/>
</dbReference>
<accession>A0A9P1H5G2</accession>
<proteinExistence type="predicted"/>
<sequence>MSAALGMWLYYFLANESPKHPSANDFLAARPIVSRIICVSSMTLGLCIASFPDHNAEWAAWSNNMRIIFSYILPKDSDTTRFSTSSACSSSPSGSTAAPTSATCSATAGRDRAHLFPKPSGLRLIVCTIIWLPLNYVAAYGWMTYVDPWCARVTEKLVSYIKTEEEAIIAVERK</sequence>
<organism evidence="1 2">
    <name type="scientific">Parascedosporium putredinis</name>
    <dbReference type="NCBI Taxonomy" id="1442378"/>
    <lineage>
        <taxon>Eukaryota</taxon>
        <taxon>Fungi</taxon>
        <taxon>Dikarya</taxon>
        <taxon>Ascomycota</taxon>
        <taxon>Pezizomycotina</taxon>
        <taxon>Sordariomycetes</taxon>
        <taxon>Hypocreomycetidae</taxon>
        <taxon>Microascales</taxon>
        <taxon>Microascaceae</taxon>
        <taxon>Parascedosporium</taxon>
    </lineage>
</organism>
<protein>
    <submittedName>
        <fullName evidence="1">Uncharacterized protein</fullName>
    </submittedName>
</protein>
<evidence type="ECO:0000313" key="1">
    <source>
        <dbReference type="EMBL" id="CAI4215626.1"/>
    </source>
</evidence>
<evidence type="ECO:0000313" key="2">
    <source>
        <dbReference type="Proteomes" id="UP000838763"/>
    </source>
</evidence>
<gene>
    <name evidence="1" type="ORF">PPNO1_LOCUS5334</name>
</gene>
<dbReference type="OrthoDB" id="5405781at2759"/>
<keyword evidence="2" id="KW-1185">Reference proteome</keyword>
<dbReference type="AlphaFoldDB" id="A0A9P1H5G2"/>
<comment type="caution">
    <text evidence="1">The sequence shown here is derived from an EMBL/GenBank/DDBJ whole genome shotgun (WGS) entry which is preliminary data.</text>
</comment>
<dbReference type="EMBL" id="CALLCH030000012">
    <property type="protein sequence ID" value="CAI4215626.1"/>
    <property type="molecule type" value="Genomic_DNA"/>
</dbReference>
<reference evidence="1" key="1">
    <citation type="submission" date="2022-11" db="EMBL/GenBank/DDBJ databases">
        <authorList>
            <person name="Scott C."/>
            <person name="Bruce N."/>
        </authorList>
    </citation>
    <scope>NUCLEOTIDE SEQUENCE</scope>
</reference>
<name>A0A9P1H5G2_9PEZI</name>